<feature type="compositionally biased region" description="Polar residues" evidence="1">
    <location>
        <begin position="1"/>
        <end position="23"/>
    </location>
</feature>
<evidence type="ECO:0000313" key="2">
    <source>
        <dbReference type="EMBL" id="VDN49676.1"/>
    </source>
</evidence>
<sequence>EDNALFRSTSRPSVSASISRHNTSSGSQSSSSHSTDPEGAGKSDSLALQVTKEAVRAHWMARRAGAFSTPTKPVKEPLHHTDLLGALKSGLIRRVSTSGDSKDPEGAPVPKQKAEETPPPPLVSGAGLVGYEDSD</sequence>
<protein>
    <submittedName>
        <fullName evidence="2">Uncharacterized protein</fullName>
    </submittedName>
</protein>
<feature type="region of interest" description="Disordered" evidence="1">
    <location>
        <begin position="91"/>
        <end position="135"/>
    </location>
</feature>
<organism evidence="2 3">
    <name type="scientific">Dibothriocephalus latus</name>
    <name type="common">Fish tapeworm</name>
    <name type="synonym">Diphyllobothrium latum</name>
    <dbReference type="NCBI Taxonomy" id="60516"/>
    <lineage>
        <taxon>Eukaryota</taxon>
        <taxon>Metazoa</taxon>
        <taxon>Spiralia</taxon>
        <taxon>Lophotrochozoa</taxon>
        <taxon>Platyhelminthes</taxon>
        <taxon>Cestoda</taxon>
        <taxon>Eucestoda</taxon>
        <taxon>Diphyllobothriidea</taxon>
        <taxon>Diphyllobothriidae</taxon>
        <taxon>Dibothriocephalus</taxon>
    </lineage>
</organism>
<evidence type="ECO:0000313" key="3">
    <source>
        <dbReference type="Proteomes" id="UP000281553"/>
    </source>
</evidence>
<feature type="region of interest" description="Disordered" evidence="1">
    <location>
        <begin position="1"/>
        <end position="48"/>
    </location>
</feature>
<name>A0A3P7S4K8_DIBLA</name>
<feature type="compositionally biased region" description="Low complexity" evidence="1">
    <location>
        <begin position="24"/>
        <end position="34"/>
    </location>
</feature>
<dbReference type="Proteomes" id="UP000281553">
    <property type="component" value="Unassembled WGS sequence"/>
</dbReference>
<feature type="non-terminal residue" evidence="2">
    <location>
        <position position="1"/>
    </location>
</feature>
<accession>A0A3P7S4K8</accession>
<evidence type="ECO:0000256" key="1">
    <source>
        <dbReference type="SAM" id="MobiDB-lite"/>
    </source>
</evidence>
<keyword evidence="3" id="KW-1185">Reference proteome</keyword>
<reference evidence="2 3" key="1">
    <citation type="submission" date="2018-11" db="EMBL/GenBank/DDBJ databases">
        <authorList>
            <consortium name="Pathogen Informatics"/>
        </authorList>
    </citation>
    <scope>NUCLEOTIDE SEQUENCE [LARGE SCALE GENOMIC DNA]</scope>
</reference>
<proteinExistence type="predicted"/>
<gene>
    <name evidence="2" type="ORF">DILT_LOCUS19852</name>
</gene>
<dbReference type="EMBL" id="UYRU01123272">
    <property type="protein sequence ID" value="VDN49676.1"/>
    <property type="molecule type" value="Genomic_DNA"/>
</dbReference>
<dbReference type="AlphaFoldDB" id="A0A3P7S4K8"/>